<dbReference type="SUPFAM" id="SSF52172">
    <property type="entry name" value="CheY-like"/>
    <property type="match status" value="1"/>
</dbReference>
<feature type="modified residue" description="4-aspartylphosphate" evidence="3">
    <location>
        <position position="61"/>
    </location>
</feature>
<feature type="domain" description="Response regulatory" evidence="4">
    <location>
        <begin position="12"/>
        <end position="128"/>
    </location>
</feature>
<dbReference type="PROSITE" id="PS50887">
    <property type="entry name" value="GGDEF"/>
    <property type="match status" value="1"/>
</dbReference>
<evidence type="ECO:0000256" key="2">
    <source>
        <dbReference type="ARBA" id="ARBA00022777"/>
    </source>
</evidence>
<dbReference type="SUPFAM" id="SSF55073">
    <property type="entry name" value="Nucleotide cyclase"/>
    <property type="match status" value="1"/>
</dbReference>
<dbReference type="Gene3D" id="3.40.50.2300">
    <property type="match status" value="1"/>
</dbReference>
<dbReference type="InterPro" id="IPR011006">
    <property type="entry name" value="CheY-like_superfamily"/>
</dbReference>
<dbReference type="PROSITE" id="PS50110">
    <property type="entry name" value="RESPONSE_REGULATORY"/>
    <property type="match status" value="1"/>
</dbReference>
<evidence type="ECO:0000259" key="4">
    <source>
        <dbReference type="PROSITE" id="PS50110"/>
    </source>
</evidence>
<dbReference type="InterPro" id="IPR029016">
    <property type="entry name" value="GAF-like_dom_sf"/>
</dbReference>
<dbReference type="InterPro" id="IPR000160">
    <property type="entry name" value="GGDEF_dom"/>
</dbReference>
<dbReference type="InterPro" id="IPR029787">
    <property type="entry name" value="Nucleotide_cyclase"/>
</dbReference>
<evidence type="ECO:0000259" key="5">
    <source>
        <dbReference type="PROSITE" id="PS50887"/>
    </source>
</evidence>
<dbReference type="InterPro" id="IPR050469">
    <property type="entry name" value="Diguanylate_Cyclase"/>
</dbReference>
<dbReference type="RefSeq" id="WP_038078163.1">
    <property type="nucleotide sequence ID" value="NZ_JHEG04000001.1"/>
</dbReference>
<dbReference type="SMART" id="SM00448">
    <property type="entry name" value="REC"/>
    <property type="match status" value="1"/>
</dbReference>
<proteinExistence type="predicted"/>
<dbReference type="GO" id="GO:0043709">
    <property type="term" value="P:cell adhesion involved in single-species biofilm formation"/>
    <property type="evidence" value="ECO:0007669"/>
    <property type="project" value="TreeGrafter"/>
</dbReference>
<dbReference type="GO" id="GO:1902201">
    <property type="term" value="P:negative regulation of bacterial-type flagellum-dependent cell motility"/>
    <property type="evidence" value="ECO:0007669"/>
    <property type="project" value="TreeGrafter"/>
</dbReference>
<protein>
    <submittedName>
        <fullName evidence="6">Diguanylate cyclase</fullName>
    </submittedName>
</protein>
<dbReference type="SUPFAM" id="SSF55781">
    <property type="entry name" value="GAF domain-like"/>
    <property type="match status" value="1"/>
</dbReference>
<dbReference type="InterPro" id="IPR001789">
    <property type="entry name" value="Sig_transdc_resp-reg_receiver"/>
</dbReference>
<dbReference type="GO" id="GO:0000160">
    <property type="term" value="P:phosphorelay signal transduction system"/>
    <property type="evidence" value="ECO:0007669"/>
    <property type="project" value="InterPro"/>
</dbReference>
<name>A0A8S9T6G4_9CYAN</name>
<comment type="caution">
    <text evidence="6">The sequence shown here is derived from an EMBL/GenBank/DDBJ whole genome shotgun (WGS) entry which is preliminary data.</text>
</comment>
<dbReference type="InterPro" id="IPR003018">
    <property type="entry name" value="GAF"/>
</dbReference>
<dbReference type="Proteomes" id="UP000029738">
    <property type="component" value="Unassembled WGS sequence"/>
</dbReference>
<dbReference type="InterPro" id="IPR043128">
    <property type="entry name" value="Rev_trsase/Diguanyl_cyclase"/>
</dbReference>
<dbReference type="CDD" id="cd01949">
    <property type="entry name" value="GGDEF"/>
    <property type="match status" value="1"/>
</dbReference>
<organism evidence="6 7">
    <name type="scientific">Tolypothrix bouteillei VB521301</name>
    <dbReference type="NCBI Taxonomy" id="1479485"/>
    <lineage>
        <taxon>Bacteria</taxon>
        <taxon>Bacillati</taxon>
        <taxon>Cyanobacteriota</taxon>
        <taxon>Cyanophyceae</taxon>
        <taxon>Nostocales</taxon>
        <taxon>Tolypothrichaceae</taxon>
        <taxon>Tolypothrix</taxon>
    </lineage>
</organism>
<dbReference type="CDD" id="cd19920">
    <property type="entry name" value="REC_PA4781-like"/>
    <property type="match status" value="1"/>
</dbReference>
<evidence type="ECO:0000256" key="3">
    <source>
        <dbReference type="PROSITE-ProRule" id="PRU00169"/>
    </source>
</evidence>
<dbReference type="AlphaFoldDB" id="A0A8S9T6G4"/>
<dbReference type="SMART" id="SM00065">
    <property type="entry name" value="GAF"/>
    <property type="match status" value="1"/>
</dbReference>
<dbReference type="GO" id="GO:0005886">
    <property type="term" value="C:plasma membrane"/>
    <property type="evidence" value="ECO:0007669"/>
    <property type="project" value="TreeGrafter"/>
</dbReference>
<dbReference type="GO" id="GO:0052621">
    <property type="term" value="F:diguanylate cyclase activity"/>
    <property type="evidence" value="ECO:0007669"/>
    <property type="project" value="TreeGrafter"/>
</dbReference>
<dbReference type="PANTHER" id="PTHR45138">
    <property type="entry name" value="REGULATORY COMPONENTS OF SENSORY TRANSDUCTION SYSTEM"/>
    <property type="match status" value="1"/>
</dbReference>
<dbReference type="NCBIfam" id="TIGR00254">
    <property type="entry name" value="GGDEF"/>
    <property type="match status" value="1"/>
</dbReference>
<dbReference type="GO" id="GO:0016301">
    <property type="term" value="F:kinase activity"/>
    <property type="evidence" value="ECO:0007669"/>
    <property type="project" value="UniProtKB-KW"/>
</dbReference>
<dbReference type="Pfam" id="PF00990">
    <property type="entry name" value="GGDEF"/>
    <property type="match status" value="1"/>
</dbReference>
<evidence type="ECO:0000313" key="7">
    <source>
        <dbReference type="Proteomes" id="UP000029738"/>
    </source>
</evidence>
<sequence length="501" mass="56182">MSYTKKNTLRAEILVVDDTPSNLGLLFKILGKNGYKIRPVTSGQAALEVALISPPDLILLDILMPDMSGYEVCQKLKIDPQTRDIPIIFLSGLSEGLDKAKAFQVGAADYVTKPFQVQEILARVNNQIMILSQKQQLEREILQRQQTEAALRSQYQREQTLNRMIQAIRNSLDLPAIFSTTVAAIGTLVEAHWVGIMQYSPNQETWELVEQYLPPTFSLTAQRQEFFPIENFLAAQLEQLQTFCLDKLNQASDSLNLIQHYSKICLPIPIYLNERIWGSLCIVRHQSSPWTESDLQLIGVVTDQLAIAIQQSLLYQQLQQANKELERLAHLDGLTHVANRRKLDQALEQEWRRLQREQLPLSLILCDIDNFKGYNDALGHLAGDNCLQTVASTIGRCIKRPADLVARYGGDEFAILLPNTTLAGAMQVAELVRAEIQQLKLPSPQSPNEGYVTLSLGVSCLIPTPDTLPEELVTIADRALYQAKKQGRDRAINCSLPISST</sequence>
<dbReference type="Gene3D" id="3.30.450.40">
    <property type="match status" value="1"/>
</dbReference>
<dbReference type="Pfam" id="PF00072">
    <property type="entry name" value="Response_reg"/>
    <property type="match status" value="1"/>
</dbReference>
<gene>
    <name evidence="6" type="ORF">DA73_0400020880</name>
</gene>
<dbReference type="SMART" id="SM00267">
    <property type="entry name" value="GGDEF"/>
    <property type="match status" value="1"/>
</dbReference>
<dbReference type="Gene3D" id="3.30.70.270">
    <property type="match status" value="1"/>
</dbReference>
<reference evidence="6" key="2">
    <citation type="submission" date="2019-11" db="EMBL/GenBank/DDBJ databases">
        <title>Improved Assembly of Tolypothrix boutellei genome.</title>
        <authorList>
            <person name="Sarangi A.N."/>
            <person name="Mukherjee M."/>
            <person name="Ghosh S."/>
            <person name="Singh D."/>
            <person name="Das A."/>
            <person name="Kant S."/>
            <person name="Prusty A."/>
            <person name="Tripathy S."/>
        </authorList>
    </citation>
    <scope>NUCLEOTIDE SEQUENCE</scope>
    <source>
        <strain evidence="6">VB521301</strain>
    </source>
</reference>
<reference evidence="6" key="1">
    <citation type="journal article" date="2015" name="Genome Announc.">
        <title>Draft Genome Sequence of Tolypothrix boutellei Strain VB521301.</title>
        <authorList>
            <person name="Chandrababunaidu M.M."/>
            <person name="Singh D."/>
            <person name="Sen D."/>
            <person name="Bhan S."/>
            <person name="Das S."/>
            <person name="Gupta A."/>
            <person name="Adhikary S.P."/>
            <person name="Tripathy S."/>
        </authorList>
    </citation>
    <scope>NUCLEOTIDE SEQUENCE</scope>
    <source>
        <strain evidence="6">VB521301</strain>
    </source>
</reference>
<evidence type="ECO:0000256" key="1">
    <source>
        <dbReference type="ARBA" id="ARBA00022679"/>
    </source>
</evidence>
<dbReference type="PANTHER" id="PTHR45138:SF9">
    <property type="entry name" value="DIGUANYLATE CYCLASE DGCM-RELATED"/>
    <property type="match status" value="1"/>
</dbReference>
<evidence type="ECO:0000313" key="6">
    <source>
        <dbReference type="EMBL" id="KAF3887668.1"/>
    </source>
</evidence>
<keyword evidence="3" id="KW-0597">Phosphoprotein</keyword>
<keyword evidence="1" id="KW-0808">Transferase</keyword>
<dbReference type="EMBL" id="JHEG04000001">
    <property type="protein sequence ID" value="KAF3887668.1"/>
    <property type="molecule type" value="Genomic_DNA"/>
</dbReference>
<keyword evidence="7" id="KW-1185">Reference proteome</keyword>
<keyword evidence="2" id="KW-0418">Kinase</keyword>
<accession>A0A8S9T6G4</accession>
<dbReference type="FunFam" id="3.30.70.270:FF:000001">
    <property type="entry name" value="Diguanylate cyclase domain protein"/>
    <property type="match status" value="1"/>
</dbReference>
<feature type="domain" description="GGDEF" evidence="5">
    <location>
        <begin position="359"/>
        <end position="496"/>
    </location>
</feature>
<dbReference type="Pfam" id="PF01590">
    <property type="entry name" value="GAF"/>
    <property type="match status" value="1"/>
</dbReference>